<comment type="caution">
    <text evidence="2">The sequence shown here is derived from an EMBL/GenBank/DDBJ whole genome shotgun (WGS) entry which is preliminary data.</text>
</comment>
<evidence type="ECO:0000256" key="1">
    <source>
        <dbReference type="SAM" id="Phobius"/>
    </source>
</evidence>
<accession>A0ABQ3X6W1</accession>
<evidence type="ECO:0000313" key="2">
    <source>
        <dbReference type="EMBL" id="GID54245.1"/>
    </source>
</evidence>
<keyword evidence="1" id="KW-1133">Transmembrane helix</keyword>
<keyword evidence="1" id="KW-0812">Transmembrane</keyword>
<protein>
    <submittedName>
        <fullName evidence="2">Uncharacterized protein</fullName>
    </submittedName>
</protein>
<dbReference type="Proteomes" id="UP000612282">
    <property type="component" value="Unassembled WGS sequence"/>
</dbReference>
<sequence>MLLEIAVEGDGRDLVSLRDWLLATPRIRQSATVALKAPAATRGTMGSAAELITVAVNVTAALGTVLSAVVAWRQSRRHQITVTIRRAYIEVTVTGTDRTTIEQALRQLENGEP</sequence>
<dbReference type="RefSeq" id="WP_203795344.1">
    <property type="nucleotide sequence ID" value="NZ_BAAAQE010000035.1"/>
</dbReference>
<evidence type="ECO:0000313" key="3">
    <source>
        <dbReference type="Proteomes" id="UP000612282"/>
    </source>
</evidence>
<gene>
    <name evidence="2" type="ORF">Aco03nite_026490</name>
</gene>
<name>A0ABQ3X6W1_9ACTN</name>
<organism evidence="2 3">
    <name type="scientific">Actinoplanes couchii</name>
    <dbReference type="NCBI Taxonomy" id="403638"/>
    <lineage>
        <taxon>Bacteria</taxon>
        <taxon>Bacillati</taxon>
        <taxon>Actinomycetota</taxon>
        <taxon>Actinomycetes</taxon>
        <taxon>Micromonosporales</taxon>
        <taxon>Micromonosporaceae</taxon>
        <taxon>Actinoplanes</taxon>
    </lineage>
</organism>
<reference evidence="2 3" key="1">
    <citation type="submission" date="2021-01" db="EMBL/GenBank/DDBJ databases">
        <title>Whole genome shotgun sequence of Actinoplanes couchii NBRC 106145.</title>
        <authorList>
            <person name="Komaki H."/>
            <person name="Tamura T."/>
        </authorList>
    </citation>
    <scope>NUCLEOTIDE SEQUENCE [LARGE SCALE GENOMIC DNA]</scope>
    <source>
        <strain evidence="2 3">NBRC 106145</strain>
    </source>
</reference>
<dbReference type="InterPro" id="IPR045428">
    <property type="entry name" value="EACC1"/>
</dbReference>
<dbReference type="EMBL" id="BOMG01000039">
    <property type="protein sequence ID" value="GID54245.1"/>
    <property type="molecule type" value="Genomic_DNA"/>
</dbReference>
<dbReference type="Pfam" id="PF19953">
    <property type="entry name" value="EACC1"/>
    <property type="match status" value="1"/>
</dbReference>
<keyword evidence="3" id="KW-1185">Reference proteome</keyword>
<proteinExistence type="predicted"/>
<keyword evidence="1" id="KW-0472">Membrane</keyword>
<feature type="transmembrane region" description="Helical" evidence="1">
    <location>
        <begin position="51"/>
        <end position="72"/>
    </location>
</feature>